<name>A0AAV2DY54_9ROSI</name>
<protein>
    <recommendedName>
        <fullName evidence="4">Bifunctional inhibitor/plant lipid transfer protein/seed storage helical domain-containing protein</fullName>
    </recommendedName>
</protein>
<dbReference type="GO" id="GO:0006869">
    <property type="term" value="P:lipid transport"/>
    <property type="evidence" value="ECO:0007669"/>
    <property type="project" value="InterPro"/>
</dbReference>
<evidence type="ECO:0000313" key="6">
    <source>
        <dbReference type="Proteomes" id="UP001497516"/>
    </source>
</evidence>
<organism evidence="5 6">
    <name type="scientific">Linum trigynum</name>
    <dbReference type="NCBI Taxonomy" id="586398"/>
    <lineage>
        <taxon>Eukaryota</taxon>
        <taxon>Viridiplantae</taxon>
        <taxon>Streptophyta</taxon>
        <taxon>Embryophyta</taxon>
        <taxon>Tracheophyta</taxon>
        <taxon>Spermatophyta</taxon>
        <taxon>Magnoliopsida</taxon>
        <taxon>eudicotyledons</taxon>
        <taxon>Gunneridae</taxon>
        <taxon>Pentapetalae</taxon>
        <taxon>rosids</taxon>
        <taxon>fabids</taxon>
        <taxon>Malpighiales</taxon>
        <taxon>Linaceae</taxon>
        <taxon>Linum</taxon>
    </lineage>
</organism>
<dbReference type="AlphaFoldDB" id="A0AAV2DY54"/>
<evidence type="ECO:0000313" key="5">
    <source>
        <dbReference type="EMBL" id="CAL1378452.1"/>
    </source>
</evidence>
<feature type="signal peptide" evidence="3">
    <location>
        <begin position="1"/>
        <end position="21"/>
    </location>
</feature>
<dbReference type="Pfam" id="PF00234">
    <property type="entry name" value="Tryp_alpha_amyl"/>
    <property type="match status" value="1"/>
</dbReference>
<dbReference type="Proteomes" id="UP001497516">
    <property type="component" value="Chromosome 3"/>
</dbReference>
<evidence type="ECO:0000256" key="3">
    <source>
        <dbReference type="SAM" id="SignalP"/>
    </source>
</evidence>
<dbReference type="GO" id="GO:0008289">
    <property type="term" value="F:lipid binding"/>
    <property type="evidence" value="ECO:0007669"/>
    <property type="project" value="InterPro"/>
</dbReference>
<feature type="domain" description="Bifunctional inhibitor/plant lipid transfer protein/seed storage helical" evidence="4">
    <location>
        <begin position="27"/>
        <end position="58"/>
    </location>
</feature>
<dbReference type="SUPFAM" id="SSF47699">
    <property type="entry name" value="Bifunctional inhibitor/lipid-transfer protein/seed storage 2S albumin"/>
    <property type="match status" value="1"/>
</dbReference>
<accession>A0AAV2DY54</accession>
<reference evidence="5 6" key="1">
    <citation type="submission" date="2024-04" db="EMBL/GenBank/DDBJ databases">
        <authorList>
            <person name="Fracassetti M."/>
        </authorList>
    </citation>
    <scope>NUCLEOTIDE SEQUENCE [LARGE SCALE GENOMIC DNA]</scope>
</reference>
<evidence type="ECO:0000256" key="1">
    <source>
        <dbReference type="ARBA" id="ARBA00009748"/>
    </source>
</evidence>
<proteinExistence type="inferred from homology"/>
<dbReference type="PRINTS" id="PR00382">
    <property type="entry name" value="LIPIDTRNSFER"/>
</dbReference>
<evidence type="ECO:0000256" key="2">
    <source>
        <dbReference type="ARBA" id="ARBA00023157"/>
    </source>
</evidence>
<feature type="chain" id="PRO_5043606750" description="Bifunctional inhibitor/plant lipid transfer protein/seed storage helical domain-containing protein" evidence="3">
    <location>
        <begin position="22"/>
        <end position="70"/>
    </location>
</feature>
<dbReference type="InterPro" id="IPR016140">
    <property type="entry name" value="Bifunc_inhib/LTP/seed_store"/>
</dbReference>
<dbReference type="EMBL" id="OZ034816">
    <property type="protein sequence ID" value="CAL1378452.1"/>
    <property type="molecule type" value="Genomic_DNA"/>
</dbReference>
<evidence type="ECO:0000259" key="4">
    <source>
        <dbReference type="Pfam" id="PF00234"/>
    </source>
</evidence>
<sequence>MVGIAAKIVSMLLVVAPYMASVDTIACGQVANSLAPCVNYMKNGGAVPAGCCNGVKALNGAAKTKVAAAY</sequence>
<keyword evidence="3" id="KW-0732">Signal</keyword>
<gene>
    <name evidence="5" type="ORF">LTRI10_LOCUS20029</name>
</gene>
<dbReference type="Gene3D" id="1.10.110.10">
    <property type="entry name" value="Plant lipid-transfer and hydrophobic proteins"/>
    <property type="match status" value="1"/>
</dbReference>
<dbReference type="PANTHER" id="PTHR33076">
    <property type="entry name" value="NON-SPECIFIC LIPID-TRANSFER PROTEIN 2-RELATED"/>
    <property type="match status" value="1"/>
</dbReference>
<comment type="similarity">
    <text evidence="1">Belongs to the plant LTP family.</text>
</comment>
<keyword evidence="6" id="KW-1185">Reference proteome</keyword>
<keyword evidence="2" id="KW-1015">Disulfide bond</keyword>
<dbReference type="InterPro" id="IPR036312">
    <property type="entry name" value="Bifun_inhib/LTP/seed_sf"/>
</dbReference>
<dbReference type="InterPro" id="IPR000528">
    <property type="entry name" value="Plant_nsLTP"/>
</dbReference>